<keyword evidence="2" id="KW-1185">Reference proteome</keyword>
<proteinExistence type="predicted"/>
<dbReference type="EMBL" id="VDMD01000031">
    <property type="protein sequence ID" value="TRM59003.1"/>
    <property type="molecule type" value="Genomic_DNA"/>
</dbReference>
<dbReference type="Proteomes" id="UP000320762">
    <property type="component" value="Unassembled WGS sequence"/>
</dbReference>
<dbReference type="OrthoDB" id="3024795at2759"/>
<reference evidence="1 2" key="1">
    <citation type="journal article" date="2019" name="New Phytol.">
        <title>Comparative genomics reveals unique wood-decay strategies and fruiting body development in the Schizophyllaceae.</title>
        <authorList>
            <person name="Almasi E."/>
            <person name="Sahu N."/>
            <person name="Krizsan K."/>
            <person name="Balint B."/>
            <person name="Kovacs G.M."/>
            <person name="Kiss B."/>
            <person name="Cseklye J."/>
            <person name="Drula E."/>
            <person name="Henrissat B."/>
            <person name="Nagy I."/>
            <person name="Chovatia M."/>
            <person name="Adam C."/>
            <person name="LaButti K."/>
            <person name="Lipzen A."/>
            <person name="Riley R."/>
            <person name="Grigoriev I.V."/>
            <person name="Nagy L.G."/>
        </authorList>
    </citation>
    <scope>NUCLEOTIDE SEQUENCE [LARGE SCALE GENOMIC DNA]</scope>
    <source>
        <strain evidence="1 2">NL-1724</strain>
    </source>
</reference>
<organism evidence="1 2">
    <name type="scientific">Schizophyllum amplum</name>
    <dbReference type="NCBI Taxonomy" id="97359"/>
    <lineage>
        <taxon>Eukaryota</taxon>
        <taxon>Fungi</taxon>
        <taxon>Dikarya</taxon>
        <taxon>Basidiomycota</taxon>
        <taxon>Agaricomycotina</taxon>
        <taxon>Agaricomycetes</taxon>
        <taxon>Agaricomycetidae</taxon>
        <taxon>Agaricales</taxon>
        <taxon>Schizophyllaceae</taxon>
        <taxon>Schizophyllum</taxon>
    </lineage>
</organism>
<comment type="caution">
    <text evidence="1">The sequence shown here is derived from an EMBL/GenBank/DDBJ whole genome shotgun (WGS) entry which is preliminary data.</text>
</comment>
<name>A0A550C2H3_9AGAR</name>
<evidence type="ECO:0000313" key="2">
    <source>
        <dbReference type="Proteomes" id="UP000320762"/>
    </source>
</evidence>
<evidence type="ECO:0000313" key="1">
    <source>
        <dbReference type="EMBL" id="TRM59003.1"/>
    </source>
</evidence>
<dbReference type="AlphaFoldDB" id="A0A550C2H3"/>
<gene>
    <name evidence="1" type="ORF">BD626DRAFT_174126</name>
</gene>
<evidence type="ECO:0008006" key="3">
    <source>
        <dbReference type="Google" id="ProtNLM"/>
    </source>
</evidence>
<sequence>MVSGIPEEILRDALACVLDYPMDADLYDVTFWEDKGARWKAQETLQVPDRCPPALALVCKSWQRICTPLLYRCVLLRSKAQVDALVTTITTLRPDNATHIRRLRLECNTCSRNARSVQGCHPSYSSPCHSKYSRPTTLRDSPRVAAASCQPRISFSLHSDCGNSNKRRQNLVNELAKVLPACVRSCHEWRMEERDIAHSFILGPLRGTAVRQKY</sequence>
<protein>
    <recommendedName>
        <fullName evidence="3">F-box domain-containing protein</fullName>
    </recommendedName>
</protein>
<accession>A0A550C2H3</accession>